<feature type="region of interest" description="Disordered" evidence="1">
    <location>
        <begin position="1"/>
        <end position="29"/>
    </location>
</feature>
<evidence type="ECO:0000313" key="2">
    <source>
        <dbReference type="EMBL" id="KAK1838283.1"/>
    </source>
</evidence>
<accession>A0AAD8ZYV7</accession>
<keyword evidence="3" id="KW-1185">Reference proteome</keyword>
<feature type="compositionally biased region" description="Basic and acidic residues" evidence="1">
    <location>
        <begin position="91"/>
        <end position="109"/>
    </location>
</feature>
<feature type="compositionally biased region" description="Polar residues" evidence="1">
    <location>
        <begin position="75"/>
        <end position="85"/>
    </location>
</feature>
<reference evidence="2" key="1">
    <citation type="submission" date="2023-01" db="EMBL/GenBank/DDBJ databases">
        <title>Colletotrichum chrysophilum M932 genome sequence.</title>
        <authorList>
            <person name="Baroncelli R."/>
        </authorList>
    </citation>
    <scope>NUCLEOTIDE SEQUENCE</scope>
    <source>
        <strain evidence="2">M932</strain>
    </source>
</reference>
<feature type="compositionally biased region" description="Low complexity" evidence="1">
    <location>
        <begin position="1"/>
        <end position="16"/>
    </location>
</feature>
<organism evidence="2 3">
    <name type="scientific">Colletotrichum chrysophilum</name>
    <dbReference type="NCBI Taxonomy" id="1836956"/>
    <lineage>
        <taxon>Eukaryota</taxon>
        <taxon>Fungi</taxon>
        <taxon>Dikarya</taxon>
        <taxon>Ascomycota</taxon>
        <taxon>Pezizomycotina</taxon>
        <taxon>Sordariomycetes</taxon>
        <taxon>Hypocreomycetidae</taxon>
        <taxon>Glomerellales</taxon>
        <taxon>Glomerellaceae</taxon>
        <taxon>Colletotrichum</taxon>
        <taxon>Colletotrichum gloeosporioides species complex</taxon>
    </lineage>
</organism>
<proteinExistence type="predicted"/>
<sequence>MTSPPGSRQNRQQSSRSRPRNHQPTSPLFLQQAFRQYRNHDERLEVDRFALHELPNTSAARSPGFSTWREPQADETVSGNGNNRAQAPGDDMTHSKDQRADEGGKDKDSGSVSQRKSFETPAKLKMVIR</sequence>
<gene>
    <name evidence="2" type="ORF">CCHR01_19093</name>
</gene>
<dbReference type="AlphaFoldDB" id="A0AAD8ZYV7"/>
<comment type="caution">
    <text evidence="2">The sequence shown here is derived from an EMBL/GenBank/DDBJ whole genome shotgun (WGS) entry which is preliminary data.</text>
</comment>
<name>A0AAD8ZYV7_9PEZI</name>
<protein>
    <submittedName>
        <fullName evidence="2">Uncharacterized protein</fullName>
    </submittedName>
</protein>
<evidence type="ECO:0000313" key="3">
    <source>
        <dbReference type="Proteomes" id="UP001243330"/>
    </source>
</evidence>
<dbReference type="Proteomes" id="UP001243330">
    <property type="component" value="Unassembled WGS sequence"/>
</dbReference>
<dbReference type="EMBL" id="JAQOWY010000862">
    <property type="protein sequence ID" value="KAK1838283.1"/>
    <property type="molecule type" value="Genomic_DNA"/>
</dbReference>
<feature type="region of interest" description="Disordered" evidence="1">
    <location>
        <begin position="53"/>
        <end position="129"/>
    </location>
</feature>
<evidence type="ECO:0000256" key="1">
    <source>
        <dbReference type="SAM" id="MobiDB-lite"/>
    </source>
</evidence>